<dbReference type="Gene3D" id="3.40.50.1010">
    <property type="entry name" value="5'-nuclease"/>
    <property type="match status" value="1"/>
</dbReference>
<evidence type="ECO:0000256" key="5">
    <source>
        <dbReference type="ARBA" id="ARBA00022801"/>
    </source>
</evidence>
<dbReference type="GO" id="GO:0004540">
    <property type="term" value="F:RNA nuclease activity"/>
    <property type="evidence" value="ECO:0007669"/>
    <property type="project" value="InterPro"/>
</dbReference>
<evidence type="ECO:0000256" key="6">
    <source>
        <dbReference type="ARBA" id="ARBA00022842"/>
    </source>
</evidence>
<keyword evidence="4 8" id="KW-0479">Metal-binding</keyword>
<keyword evidence="6 8" id="KW-0460">Magnesium</keyword>
<feature type="binding site" evidence="8">
    <location>
        <position position="6"/>
    </location>
    <ligand>
        <name>Mg(2+)</name>
        <dbReference type="ChEBI" id="CHEBI:18420"/>
    </ligand>
</feature>
<dbReference type="GO" id="GO:0000287">
    <property type="term" value="F:magnesium ion binding"/>
    <property type="evidence" value="ECO:0007669"/>
    <property type="project" value="UniProtKB-UniRule"/>
</dbReference>
<evidence type="ECO:0000256" key="8">
    <source>
        <dbReference type="HAMAP-Rule" id="MF_00265"/>
    </source>
</evidence>
<evidence type="ECO:0000256" key="4">
    <source>
        <dbReference type="ARBA" id="ARBA00022723"/>
    </source>
</evidence>
<name>A0A402DRZ1_9CELL</name>
<keyword evidence="3 8" id="KW-0540">Nuclease</keyword>
<dbReference type="SUPFAM" id="SSF88723">
    <property type="entry name" value="PIN domain-like"/>
    <property type="match status" value="1"/>
</dbReference>
<dbReference type="EMBL" id="BIMR01000141">
    <property type="protein sequence ID" value="GCE76884.1"/>
    <property type="molecule type" value="Genomic_DNA"/>
</dbReference>
<comment type="caution">
    <text evidence="10">The sequence shown here is derived from an EMBL/GenBank/DDBJ whole genome shotgun (WGS) entry which is preliminary data.</text>
</comment>
<gene>
    <name evidence="8" type="primary">vapC</name>
    <name evidence="10" type="ORF">CBZ_19400</name>
</gene>
<dbReference type="GO" id="GO:0016787">
    <property type="term" value="F:hydrolase activity"/>
    <property type="evidence" value="ECO:0007669"/>
    <property type="project" value="UniProtKB-KW"/>
</dbReference>
<dbReference type="InterPro" id="IPR002716">
    <property type="entry name" value="PIN_dom"/>
</dbReference>
<comment type="function">
    <text evidence="8">Toxic component of a toxin-antitoxin (TA) system. An RNase.</text>
</comment>
<dbReference type="EC" id="3.1.-.-" evidence="8"/>
<proteinExistence type="inferred from homology"/>
<reference evidence="10 11" key="1">
    <citation type="submission" date="2019-01" db="EMBL/GenBank/DDBJ databases">
        <title>Draft genome sequence of Cellulomonas takizawaensis strain TKZ-21.</title>
        <authorList>
            <person name="Yamamura H."/>
            <person name="Hayashi T."/>
            <person name="Hamada M."/>
            <person name="Serisawa Y."/>
            <person name="Matsuyama K."/>
            <person name="Nakagawa Y."/>
            <person name="Otoguro M."/>
            <person name="Yanagida F."/>
            <person name="Hayakawa M."/>
        </authorList>
    </citation>
    <scope>NUCLEOTIDE SEQUENCE [LARGE SCALE GENOMIC DNA]</scope>
    <source>
        <strain evidence="10 11">NBRC12680</strain>
    </source>
</reference>
<dbReference type="GO" id="GO:0090729">
    <property type="term" value="F:toxin activity"/>
    <property type="evidence" value="ECO:0007669"/>
    <property type="project" value="UniProtKB-KW"/>
</dbReference>
<dbReference type="RefSeq" id="WP_130781487.1">
    <property type="nucleotide sequence ID" value="NZ_BIMR01000141.1"/>
</dbReference>
<dbReference type="InterPro" id="IPR029060">
    <property type="entry name" value="PIN-like_dom_sf"/>
</dbReference>
<dbReference type="PANTHER" id="PTHR33653:SF1">
    <property type="entry name" value="RIBONUCLEASE VAPC2"/>
    <property type="match status" value="1"/>
</dbReference>
<keyword evidence="2 8" id="KW-1277">Toxin-antitoxin system</keyword>
<organism evidence="10 11">
    <name type="scientific">Cellulomonas biazotea</name>
    <dbReference type="NCBI Taxonomy" id="1709"/>
    <lineage>
        <taxon>Bacteria</taxon>
        <taxon>Bacillati</taxon>
        <taxon>Actinomycetota</taxon>
        <taxon>Actinomycetes</taxon>
        <taxon>Micrococcales</taxon>
        <taxon>Cellulomonadaceae</taxon>
        <taxon>Cellulomonas</taxon>
    </lineage>
</organism>
<keyword evidence="11" id="KW-1185">Reference proteome</keyword>
<keyword evidence="5 8" id="KW-0378">Hydrolase</keyword>
<evidence type="ECO:0000256" key="7">
    <source>
        <dbReference type="ARBA" id="ARBA00038093"/>
    </source>
</evidence>
<evidence type="ECO:0000313" key="11">
    <source>
        <dbReference type="Proteomes" id="UP000289954"/>
    </source>
</evidence>
<dbReference type="InterPro" id="IPR022907">
    <property type="entry name" value="VapC_family"/>
</dbReference>
<evidence type="ECO:0000256" key="3">
    <source>
        <dbReference type="ARBA" id="ARBA00022722"/>
    </source>
</evidence>
<feature type="binding site" evidence="8">
    <location>
        <position position="92"/>
    </location>
    <ligand>
        <name>Mg(2+)</name>
        <dbReference type="ChEBI" id="CHEBI:18420"/>
    </ligand>
</feature>
<feature type="domain" description="PIN" evidence="9">
    <location>
        <begin position="16"/>
        <end position="110"/>
    </location>
</feature>
<dbReference type="AlphaFoldDB" id="A0A402DRZ1"/>
<evidence type="ECO:0000256" key="1">
    <source>
        <dbReference type="ARBA" id="ARBA00001946"/>
    </source>
</evidence>
<dbReference type="Pfam" id="PF01850">
    <property type="entry name" value="PIN"/>
    <property type="match status" value="1"/>
</dbReference>
<dbReference type="InterPro" id="IPR050556">
    <property type="entry name" value="Type_II_TA_system_RNase"/>
</dbReference>
<evidence type="ECO:0000256" key="2">
    <source>
        <dbReference type="ARBA" id="ARBA00022649"/>
    </source>
</evidence>
<evidence type="ECO:0000313" key="10">
    <source>
        <dbReference type="EMBL" id="GCE76884.1"/>
    </source>
</evidence>
<keyword evidence="8" id="KW-0800">Toxin</keyword>
<dbReference type="Proteomes" id="UP000289954">
    <property type="component" value="Unassembled WGS sequence"/>
</dbReference>
<dbReference type="OrthoDB" id="3257696at2"/>
<sequence>MRAVLDTNLLVADRFVPTAGDDYAISAVSLAELHHGVLVADDRQRAERLRRLAAVERTFTPLPVDAAVAAAYGEIAAAVRASGRQPRARQMDLLIAATARAHGATLLTSNIADFVGLRGVVDVREP</sequence>
<dbReference type="PANTHER" id="PTHR33653">
    <property type="entry name" value="RIBONUCLEASE VAPC2"/>
    <property type="match status" value="1"/>
</dbReference>
<dbReference type="HAMAP" id="MF_00265">
    <property type="entry name" value="VapC_Nob1"/>
    <property type="match status" value="1"/>
</dbReference>
<protein>
    <recommendedName>
        <fullName evidence="8">Ribonuclease VapC</fullName>
        <shortName evidence="8">RNase VapC</shortName>
        <ecNumber evidence="8">3.1.-.-</ecNumber>
    </recommendedName>
    <alternativeName>
        <fullName evidence="8">Toxin VapC</fullName>
    </alternativeName>
</protein>
<comment type="cofactor">
    <cofactor evidence="1 8">
        <name>Mg(2+)</name>
        <dbReference type="ChEBI" id="CHEBI:18420"/>
    </cofactor>
</comment>
<accession>A0A402DRZ1</accession>
<evidence type="ECO:0000259" key="9">
    <source>
        <dbReference type="Pfam" id="PF01850"/>
    </source>
</evidence>
<comment type="similarity">
    <text evidence="7 8">Belongs to the PINc/VapC protein family.</text>
</comment>